<gene>
    <name evidence="2" type="ORF">E4U42_002245</name>
</gene>
<evidence type="ECO:0000313" key="2">
    <source>
        <dbReference type="EMBL" id="KAG5927442.1"/>
    </source>
</evidence>
<accession>A0A8K0J8L8</accession>
<proteinExistence type="predicted"/>
<feature type="signal peptide" evidence="1">
    <location>
        <begin position="1"/>
        <end position="16"/>
    </location>
</feature>
<dbReference type="Proteomes" id="UP000811619">
    <property type="component" value="Unassembled WGS sequence"/>
</dbReference>
<evidence type="ECO:0008006" key="4">
    <source>
        <dbReference type="Google" id="ProtNLM"/>
    </source>
</evidence>
<sequence>MKLAVVLLSVAGLGLADRHGNCDCFLRGERQKDLSYTACQSYLDATRRDKRNNWDGYSNAFDEGVFQSKCVEMNDAAGATADDVD</sequence>
<keyword evidence="1" id="KW-0732">Signal</keyword>
<reference evidence="2" key="1">
    <citation type="journal article" date="2020" name="bioRxiv">
        <title>Whole genome comparisons of ergot fungi reveals the divergence and evolution of species within the genus Claviceps are the result of varying mechanisms driving genome evolution and host range expansion.</title>
        <authorList>
            <person name="Wyka S.A."/>
            <person name="Mondo S.J."/>
            <person name="Liu M."/>
            <person name="Dettman J."/>
            <person name="Nalam V."/>
            <person name="Broders K.D."/>
        </authorList>
    </citation>
    <scope>NUCLEOTIDE SEQUENCE</scope>
    <source>
        <strain evidence="2">CCC 489</strain>
    </source>
</reference>
<feature type="chain" id="PRO_5035455870" description="Secreted protein" evidence="1">
    <location>
        <begin position="17"/>
        <end position="85"/>
    </location>
</feature>
<comment type="caution">
    <text evidence="2">The sequence shown here is derived from an EMBL/GenBank/DDBJ whole genome shotgun (WGS) entry which is preliminary data.</text>
</comment>
<name>A0A8K0J8L8_9HYPO</name>
<organism evidence="2 3">
    <name type="scientific">Claviceps africana</name>
    <dbReference type="NCBI Taxonomy" id="83212"/>
    <lineage>
        <taxon>Eukaryota</taxon>
        <taxon>Fungi</taxon>
        <taxon>Dikarya</taxon>
        <taxon>Ascomycota</taxon>
        <taxon>Pezizomycotina</taxon>
        <taxon>Sordariomycetes</taxon>
        <taxon>Hypocreomycetidae</taxon>
        <taxon>Hypocreales</taxon>
        <taxon>Clavicipitaceae</taxon>
        <taxon>Claviceps</taxon>
    </lineage>
</organism>
<evidence type="ECO:0000256" key="1">
    <source>
        <dbReference type="SAM" id="SignalP"/>
    </source>
</evidence>
<keyword evidence="3" id="KW-1185">Reference proteome</keyword>
<dbReference type="AlphaFoldDB" id="A0A8K0J8L8"/>
<protein>
    <recommendedName>
        <fullName evidence="4">Secreted protein</fullName>
    </recommendedName>
</protein>
<evidence type="ECO:0000313" key="3">
    <source>
        <dbReference type="Proteomes" id="UP000811619"/>
    </source>
</evidence>
<dbReference type="EMBL" id="SRPY01000181">
    <property type="protein sequence ID" value="KAG5927442.1"/>
    <property type="molecule type" value="Genomic_DNA"/>
</dbReference>